<evidence type="ECO:0000313" key="1">
    <source>
        <dbReference type="EMBL" id="KAH9681065.1"/>
    </source>
</evidence>
<gene>
    <name evidence="1" type="ORF">KPL71_026799</name>
</gene>
<protein>
    <submittedName>
        <fullName evidence="1">Uncharacterized protein</fullName>
    </submittedName>
</protein>
<sequence length="368" mass="43121">MDEDMFIVLQKLTYKLRRVPEKSSAGFKIRKVPDHLRTENVKAYEPQIIAIGPLNRHLLDYKTHLAEMEKHKVLFLQKLLQRRWEDLGKLERYVVLMGKLEEKARSYQWDVDDVFRTSWVRKKLSRDLLLADNQLPIFRDLILGFFSKVLPVQLFKVSTIRLSSDLDPNIKHLLGVIHNYVPRIKRPAPALAGNWNFIVCATNLKQAGIKFEKIEGESLLSIDFDKDAGILKVPTLTIDDDTESFFRNISYAPFINYLKFMDCLINTARDVRLLCENKILHNCLGDDEVVANMFNRLRDSVALPLYNFYGDIFHNVNEYCDRRWSRWIANLRHNYFNTPWTIISVFAALFLLILTLTQTVFSVLAYFQ</sequence>
<organism evidence="1 2">
    <name type="scientific">Citrus sinensis</name>
    <name type="common">Sweet orange</name>
    <name type="synonym">Citrus aurantium var. sinensis</name>
    <dbReference type="NCBI Taxonomy" id="2711"/>
    <lineage>
        <taxon>Eukaryota</taxon>
        <taxon>Viridiplantae</taxon>
        <taxon>Streptophyta</taxon>
        <taxon>Embryophyta</taxon>
        <taxon>Tracheophyta</taxon>
        <taxon>Spermatophyta</taxon>
        <taxon>Magnoliopsida</taxon>
        <taxon>eudicotyledons</taxon>
        <taxon>Gunneridae</taxon>
        <taxon>Pentapetalae</taxon>
        <taxon>rosids</taxon>
        <taxon>malvids</taxon>
        <taxon>Sapindales</taxon>
        <taxon>Rutaceae</taxon>
        <taxon>Aurantioideae</taxon>
        <taxon>Citrus</taxon>
    </lineage>
</organism>
<dbReference type="EMBL" id="CM039178">
    <property type="protein sequence ID" value="KAH9681065.1"/>
    <property type="molecule type" value="Genomic_DNA"/>
</dbReference>
<accession>A0ACB8I1R4</accession>
<reference evidence="2" key="1">
    <citation type="journal article" date="2023" name="Hortic. Res.">
        <title>A chromosome-level phased genome enabling allele-level studies in sweet orange: a case study on citrus Huanglongbing tolerance.</title>
        <authorList>
            <person name="Wu B."/>
            <person name="Yu Q."/>
            <person name="Deng Z."/>
            <person name="Duan Y."/>
            <person name="Luo F."/>
            <person name="Gmitter F. Jr."/>
        </authorList>
    </citation>
    <scope>NUCLEOTIDE SEQUENCE [LARGE SCALE GENOMIC DNA]</scope>
    <source>
        <strain evidence="2">cv. Valencia</strain>
    </source>
</reference>
<proteinExistence type="predicted"/>
<evidence type="ECO:0000313" key="2">
    <source>
        <dbReference type="Proteomes" id="UP000829398"/>
    </source>
</evidence>
<dbReference type="Proteomes" id="UP000829398">
    <property type="component" value="Chromosome 9"/>
</dbReference>
<keyword evidence="2" id="KW-1185">Reference proteome</keyword>
<comment type="caution">
    <text evidence="1">The sequence shown here is derived from an EMBL/GenBank/DDBJ whole genome shotgun (WGS) entry which is preliminary data.</text>
</comment>
<name>A0ACB8I1R4_CITSI</name>